<dbReference type="InterPro" id="IPR000515">
    <property type="entry name" value="MetI-like"/>
</dbReference>
<evidence type="ECO:0000256" key="3">
    <source>
        <dbReference type="ARBA" id="ARBA00022475"/>
    </source>
</evidence>
<evidence type="ECO:0000256" key="8">
    <source>
        <dbReference type="SAM" id="MobiDB-lite"/>
    </source>
</evidence>
<dbReference type="PROSITE" id="PS50928">
    <property type="entry name" value="ABC_TM1"/>
    <property type="match status" value="1"/>
</dbReference>
<feature type="region of interest" description="Disordered" evidence="8">
    <location>
        <begin position="1"/>
        <end position="36"/>
    </location>
</feature>
<dbReference type="InterPro" id="IPR035906">
    <property type="entry name" value="MetI-like_sf"/>
</dbReference>
<sequence>MRHPQSVRPAPPPTRGTPAPATTGVRADLPPAPGRARARGPVNLPAGVGATLWLLVVVLPLYYILVTSLRTPDGYLNDGALALPGTLTLDNYGRVLGQGFARLLLNSAVVTAATIVLVLALALPAAYAIVRGTSRTVRVGFSLFLLGLAIPAQAVVVPIYLIITRLQLYDSLPAIILPTVAFSLPMSVVVLTSTLRDIPDELYEAMTVDGAGSARTFTRLVVPLARPGLVSIGIFSGLGAWNGFLFPLVLTQSREQRVLPLGLWNFQNQFGTDVPGLMALVVFSALPVLTLYLFGRRHLLGGLTAGFGK</sequence>
<evidence type="ECO:0000313" key="10">
    <source>
        <dbReference type="EMBL" id="SCF24314.1"/>
    </source>
</evidence>
<proteinExistence type="inferred from homology"/>
<dbReference type="SUPFAM" id="SSF161098">
    <property type="entry name" value="MetI-like"/>
    <property type="match status" value="1"/>
</dbReference>
<dbReference type="CDD" id="cd06261">
    <property type="entry name" value="TM_PBP2"/>
    <property type="match status" value="1"/>
</dbReference>
<keyword evidence="5 7" id="KW-1133">Transmembrane helix</keyword>
<keyword evidence="6 7" id="KW-0472">Membrane</keyword>
<keyword evidence="4 7" id="KW-0812">Transmembrane</keyword>
<dbReference type="GO" id="GO:0005886">
    <property type="term" value="C:plasma membrane"/>
    <property type="evidence" value="ECO:0007669"/>
    <property type="project" value="UniProtKB-SubCell"/>
</dbReference>
<accession>A0A1C4YUG7</accession>
<reference evidence="10 11" key="1">
    <citation type="submission" date="2016-06" db="EMBL/GenBank/DDBJ databases">
        <authorList>
            <person name="Kjaerup R.B."/>
            <person name="Dalgaard T.S."/>
            <person name="Juul-Madsen H.R."/>
        </authorList>
    </citation>
    <scope>NUCLEOTIDE SEQUENCE [LARGE SCALE GENOMIC DNA]</scope>
    <source>
        <strain evidence="10 11">DSM 43821</strain>
    </source>
</reference>
<keyword evidence="2 7" id="KW-0813">Transport</keyword>
<feature type="transmembrane region" description="Helical" evidence="7">
    <location>
        <begin position="175"/>
        <end position="195"/>
    </location>
</feature>
<evidence type="ECO:0000256" key="6">
    <source>
        <dbReference type="ARBA" id="ARBA00023136"/>
    </source>
</evidence>
<feature type="transmembrane region" description="Helical" evidence="7">
    <location>
        <begin position="270"/>
        <end position="294"/>
    </location>
</feature>
<feature type="transmembrane region" description="Helical" evidence="7">
    <location>
        <begin position="44"/>
        <end position="65"/>
    </location>
</feature>
<evidence type="ECO:0000259" key="9">
    <source>
        <dbReference type="PROSITE" id="PS50928"/>
    </source>
</evidence>
<dbReference type="Pfam" id="PF00528">
    <property type="entry name" value="BPD_transp_1"/>
    <property type="match status" value="1"/>
</dbReference>
<evidence type="ECO:0000256" key="5">
    <source>
        <dbReference type="ARBA" id="ARBA00022989"/>
    </source>
</evidence>
<dbReference type="EMBL" id="LT607410">
    <property type="protein sequence ID" value="SCF24314.1"/>
    <property type="molecule type" value="Genomic_DNA"/>
</dbReference>
<dbReference type="PANTHER" id="PTHR43744:SF12">
    <property type="entry name" value="ABC TRANSPORTER PERMEASE PROTEIN MG189-RELATED"/>
    <property type="match status" value="1"/>
</dbReference>
<organism evidence="10 11">
    <name type="scientific">Micromonospora purpureochromogenes</name>
    <dbReference type="NCBI Taxonomy" id="47872"/>
    <lineage>
        <taxon>Bacteria</taxon>
        <taxon>Bacillati</taxon>
        <taxon>Actinomycetota</taxon>
        <taxon>Actinomycetes</taxon>
        <taxon>Micromonosporales</taxon>
        <taxon>Micromonosporaceae</taxon>
        <taxon>Micromonospora</taxon>
    </lineage>
</organism>
<evidence type="ECO:0000256" key="1">
    <source>
        <dbReference type="ARBA" id="ARBA00004651"/>
    </source>
</evidence>
<evidence type="ECO:0000256" key="4">
    <source>
        <dbReference type="ARBA" id="ARBA00022692"/>
    </source>
</evidence>
<evidence type="ECO:0000256" key="7">
    <source>
        <dbReference type="RuleBase" id="RU363032"/>
    </source>
</evidence>
<feature type="transmembrane region" description="Helical" evidence="7">
    <location>
        <begin position="103"/>
        <end position="129"/>
    </location>
</feature>
<dbReference type="AlphaFoldDB" id="A0A1C4YUG7"/>
<name>A0A1C4YUG7_9ACTN</name>
<dbReference type="RefSeq" id="WP_231925065.1">
    <property type="nucleotide sequence ID" value="NZ_LT607410.1"/>
</dbReference>
<comment type="subcellular location">
    <subcellularLocation>
        <location evidence="1 7">Cell membrane</location>
        <topology evidence="1 7">Multi-pass membrane protein</topology>
    </subcellularLocation>
</comment>
<feature type="domain" description="ABC transmembrane type-1" evidence="9">
    <location>
        <begin position="104"/>
        <end position="295"/>
    </location>
</feature>
<comment type="similarity">
    <text evidence="7">Belongs to the binding-protein-dependent transport system permease family.</text>
</comment>
<feature type="compositionally biased region" description="Low complexity" evidence="8">
    <location>
        <begin position="16"/>
        <end position="29"/>
    </location>
</feature>
<dbReference type="Proteomes" id="UP000198228">
    <property type="component" value="Chromosome I"/>
</dbReference>
<keyword evidence="3" id="KW-1003">Cell membrane</keyword>
<feature type="transmembrane region" description="Helical" evidence="7">
    <location>
        <begin position="141"/>
        <end position="163"/>
    </location>
</feature>
<gene>
    <name evidence="10" type="ORF">GA0074696_3707</name>
</gene>
<dbReference type="GO" id="GO:0055085">
    <property type="term" value="P:transmembrane transport"/>
    <property type="evidence" value="ECO:0007669"/>
    <property type="project" value="InterPro"/>
</dbReference>
<feature type="transmembrane region" description="Helical" evidence="7">
    <location>
        <begin position="229"/>
        <end position="250"/>
    </location>
</feature>
<evidence type="ECO:0000313" key="11">
    <source>
        <dbReference type="Proteomes" id="UP000198228"/>
    </source>
</evidence>
<evidence type="ECO:0000256" key="2">
    <source>
        <dbReference type="ARBA" id="ARBA00022448"/>
    </source>
</evidence>
<dbReference type="Gene3D" id="1.10.3720.10">
    <property type="entry name" value="MetI-like"/>
    <property type="match status" value="1"/>
</dbReference>
<protein>
    <submittedName>
        <fullName evidence="10">Carbohydrate ABC transporter membrane protein 2, CUT1 family</fullName>
    </submittedName>
</protein>
<dbReference type="PANTHER" id="PTHR43744">
    <property type="entry name" value="ABC TRANSPORTER PERMEASE PROTEIN MG189-RELATED-RELATED"/>
    <property type="match status" value="1"/>
</dbReference>